<evidence type="ECO:0000256" key="2">
    <source>
        <dbReference type="ARBA" id="ARBA00022692"/>
    </source>
</evidence>
<keyword evidence="3" id="KW-1133">Transmembrane helix</keyword>
<dbReference type="eggNOG" id="COG0457">
    <property type="taxonomic scope" value="Bacteria"/>
</dbReference>
<keyword evidence="2" id="KW-0812">Transmembrane</keyword>
<evidence type="ECO:0000313" key="6">
    <source>
        <dbReference type="Proteomes" id="UP000019250"/>
    </source>
</evidence>
<feature type="domain" description="F5/8 type C" evidence="4">
    <location>
        <begin position="324"/>
        <end position="474"/>
    </location>
</feature>
<name>W7DU42_9PROT</name>
<dbReference type="GO" id="GO:0016757">
    <property type="term" value="F:glycosyltransferase activity"/>
    <property type="evidence" value="ECO:0007669"/>
    <property type="project" value="TreeGrafter"/>
</dbReference>
<dbReference type="Gene3D" id="2.60.120.260">
    <property type="entry name" value="Galactose-binding domain-like"/>
    <property type="match status" value="1"/>
</dbReference>
<organism evidence="5 6">
    <name type="scientific">Commensalibacter papalotli</name>
    <name type="common">ex Servin-Garciduenas et al. 2014</name>
    <dbReference type="NCBI Taxonomy" id="1208583"/>
    <lineage>
        <taxon>Bacteria</taxon>
        <taxon>Pseudomonadati</taxon>
        <taxon>Pseudomonadota</taxon>
        <taxon>Alphaproteobacteria</taxon>
        <taxon>Acetobacterales</taxon>
        <taxon>Acetobacteraceae</taxon>
    </lineage>
</organism>
<dbReference type="RefSeq" id="WP_034336579.1">
    <property type="nucleotide sequence ID" value="NZ_ATSX01000001.1"/>
</dbReference>
<gene>
    <name evidence="5" type="ORF">COMX_02340</name>
</gene>
<dbReference type="EMBL" id="ATSX01000001">
    <property type="protein sequence ID" value="EUK18550.1"/>
    <property type="molecule type" value="Genomic_DNA"/>
</dbReference>
<dbReference type="SUPFAM" id="SSF49785">
    <property type="entry name" value="Galactose-binding domain-like"/>
    <property type="match status" value="1"/>
</dbReference>
<dbReference type="PANTHER" id="PTHR21461:SF69">
    <property type="entry name" value="GLYCOSYLTRANSFERASE FAMILY 92 PROTEIN"/>
    <property type="match status" value="1"/>
</dbReference>
<proteinExistence type="predicted"/>
<dbReference type="InterPro" id="IPR008979">
    <property type="entry name" value="Galactose-bd-like_sf"/>
</dbReference>
<dbReference type="Proteomes" id="UP000019250">
    <property type="component" value="Unassembled WGS sequence"/>
</dbReference>
<dbReference type="PANTHER" id="PTHR21461">
    <property type="entry name" value="GLYCOSYLTRANSFERASE FAMILY 92 PROTEIN"/>
    <property type="match status" value="1"/>
</dbReference>
<sequence length="480" mass="56345">MVDIRQIIEERELLLYPHIPIGVFRNSGEWPEPKYQHSIFLYTNDNSKRVIEWITYHQLIGFSHFYIYSYHDDPVQFYQQILPFLNTTPPSVTYYHYSAPGNAHQAFCHFFRNYAHETKWILWLNIDEFLCLKNSDTIQDFMQPEYQEIDAIYFNLCHYGHSHFESAPDGDILLNYTFRANEISPITRVMVQNSSVPYGKLFHHFSTNFQTNYDYLEPKLNTTNVIGDDLSSYFKDYPLLAEIYLNQKNCSEQIIETAYIAHFGLPSIQFIEDQKENEQFTYYSGLPHSITEKDLMGYFDQFNLVEDSFLHDLWINQIITAWDYSVFPINFWNLLSINKPTSQSSTDHECSPSEDAAKLINGQLIGRSQNLTKKEDNPWWQIDLQEIFIIHEIQIFNHIDQDIKTSHQFDILASTNGQIWQCIEKKTNNELYGGIDGSPYVWTSEKGISGRFIKFAVPGNNKQIGLDQIQIFGETLHKVI</sequence>
<dbReference type="eggNOG" id="COG0463">
    <property type="taxonomic scope" value="Bacteria"/>
</dbReference>
<dbReference type="OrthoDB" id="1997677at2"/>
<evidence type="ECO:0000313" key="5">
    <source>
        <dbReference type="EMBL" id="EUK18550.1"/>
    </source>
</evidence>
<dbReference type="GO" id="GO:0016020">
    <property type="term" value="C:membrane"/>
    <property type="evidence" value="ECO:0007669"/>
    <property type="project" value="UniProtKB-SubCell"/>
</dbReference>
<comment type="caution">
    <text evidence="5">The sequence shown here is derived from an EMBL/GenBank/DDBJ whole genome shotgun (WGS) entry which is preliminary data.</text>
</comment>
<dbReference type="GO" id="GO:0005737">
    <property type="term" value="C:cytoplasm"/>
    <property type="evidence" value="ECO:0007669"/>
    <property type="project" value="TreeGrafter"/>
</dbReference>
<dbReference type="InterPro" id="IPR000421">
    <property type="entry name" value="FA58C"/>
</dbReference>
<dbReference type="PROSITE" id="PS50022">
    <property type="entry name" value="FA58C_3"/>
    <property type="match status" value="1"/>
</dbReference>
<keyword evidence="3" id="KW-0472">Membrane</keyword>
<reference evidence="5 6" key="1">
    <citation type="journal article" date="2014" name="Genome Announc.">
        <title>Draft Genome Sequence of Commensalibacter papalotli MX01, a Symbiont Identified from the Guts of Overwintering Monarch Butterflies.</title>
        <authorList>
            <person name="Servin-Garciduenas L.E."/>
            <person name="Sanchez-Quinto A."/>
            <person name="Martinez-Romero E."/>
        </authorList>
    </citation>
    <scope>NUCLEOTIDE SEQUENCE [LARGE SCALE GENOMIC DNA]</scope>
    <source>
        <strain evidence="6">MX-MONARCH01</strain>
    </source>
</reference>
<keyword evidence="6" id="KW-1185">Reference proteome</keyword>
<comment type="subcellular location">
    <subcellularLocation>
        <location evidence="1">Membrane</location>
        <topology evidence="1">Single-pass membrane protein</topology>
    </subcellularLocation>
</comment>
<evidence type="ECO:0000256" key="1">
    <source>
        <dbReference type="ARBA" id="ARBA00004167"/>
    </source>
</evidence>
<evidence type="ECO:0000259" key="4">
    <source>
        <dbReference type="PROSITE" id="PS50022"/>
    </source>
</evidence>
<evidence type="ECO:0000256" key="3">
    <source>
        <dbReference type="ARBA" id="ARBA00022989"/>
    </source>
</evidence>
<dbReference type="AlphaFoldDB" id="W7DU42"/>
<dbReference type="STRING" id="1208583.COMX_02340"/>
<protein>
    <recommendedName>
        <fullName evidence="4">F5/8 type C domain-containing protein</fullName>
    </recommendedName>
</protein>
<dbReference type="Pfam" id="PF13704">
    <property type="entry name" value="Glyco_tranf_2_4"/>
    <property type="match status" value="1"/>
</dbReference>
<accession>W7DU42</accession>
<dbReference type="Pfam" id="PF00754">
    <property type="entry name" value="F5_F8_type_C"/>
    <property type="match status" value="1"/>
</dbReference>